<reference evidence="1 2" key="1">
    <citation type="submission" date="2014-11" db="EMBL/GenBank/DDBJ databases">
        <title>Genetic blueprint of the zoonotic pathogen Toxocara canis.</title>
        <authorList>
            <person name="Zhu X.-Q."/>
            <person name="Korhonen P.K."/>
            <person name="Cai H."/>
            <person name="Young N.D."/>
            <person name="Nejsum P."/>
            <person name="von Samson-Himmelstjerna G."/>
            <person name="Boag P.R."/>
            <person name="Tan P."/>
            <person name="Li Q."/>
            <person name="Min J."/>
            <person name="Yang Y."/>
            <person name="Wang X."/>
            <person name="Fang X."/>
            <person name="Hall R.S."/>
            <person name="Hofmann A."/>
            <person name="Sternberg P.W."/>
            <person name="Jex A.R."/>
            <person name="Gasser R.B."/>
        </authorList>
    </citation>
    <scope>NUCLEOTIDE SEQUENCE [LARGE SCALE GENOMIC DNA]</scope>
    <source>
        <strain evidence="1">PN_DK_2014</strain>
    </source>
</reference>
<sequence length="118" mass="13081">MWVVNADNLLKRLRCSRNSTSTITYRIAIMMSLLTVDRSHSHRLPTADVAAAAASFAIDAPMALHSLASAVVIRIMVGRSLQLHPSPRRTLRHRQHLSAYHMPAHSGSHQTTSTHTHT</sequence>
<comment type="caution">
    <text evidence="1">The sequence shown here is derived from an EMBL/GenBank/DDBJ whole genome shotgun (WGS) entry which is preliminary data.</text>
</comment>
<name>A0A0B2VKP2_TOXCA</name>
<dbReference type="EMBL" id="JPKZ01001398">
    <property type="protein sequence ID" value="KHN82153.1"/>
    <property type="molecule type" value="Genomic_DNA"/>
</dbReference>
<evidence type="ECO:0000313" key="1">
    <source>
        <dbReference type="EMBL" id="KHN82153.1"/>
    </source>
</evidence>
<organism evidence="1 2">
    <name type="scientific">Toxocara canis</name>
    <name type="common">Canine roundworm</name>
    <dbReference type="NCBI Taxonomy" id="6265"/>
    <lineage>
        <taxon>Eukaryota</taxon>
        <taxon>Metazoa</taxon>
        <taxon>Ecdysozoa</taxon>
        <taxon>Nematoda</taxon>
        <taxon>Chromadorea</taxon>
        <taxon>Rhabditida</taxon>
        <taxon>Spirurina</taxon>
        <taxon>Ascaridomorpha</taxon>
        <taxon>Ascaridoidea</taxon>
        <taxon>Toxocaridae</taxon>
        <taxon>Toxocara</taxon>
    </lineage>
</organism>
<feature type="non-terminal residue" evidence="1">
    <location>
        <position position="118"/>
    </location>
</feature>
<keyword evidence="2" id="KW-1185">Reference proteome</keyword>
<dbReference type="AlphaFoldDB" id="A0A0B2VKP2"/>
<gene>
    <name evidence="1" type="ORF">Tcan_00681</name>
</gene>
<evidence type="ECO:0000313" key="2">
    <source>
        <dbReference type="Proteomes" id="UP000031036"/>
    </source>
</evidence>
<dbReference type="Proteomes" id="UP000031036">
    <property type="component" value="Unassembled WGS sequence"/>
</dbReference>
<accession>A0A0B2VKP2</accession>
<proteinExistence type="predicted"/>
<protein>
    <submittedName>
        <fullName evidence="1">Uncharacterized protein</fullName>
    </submittedName>
</protein>